<dbReference type="Gene3D" id="3.90.1530.10">
    <property type="entry name" value="Conserved hypothetical protein from pyrococcus furiosus pfu- 392566-001, ParB domain"/>
    <property type="match status" value="1"/>
</dbReference>
<evidence type="ECO:0000313" key="3">
    <source>
        <dbReference type="EMBL" id="MBM2356394.1"/>
    </source>
</evidence>
<evidence type="ECO:0000256" key="1">
    <source>
        <dbReference type="SAM" id="MobiDB-lite"/>
    </source>
</evidence>
<organism evidence="3 4">
    <name type="scientific">Pseudosulfitobacter pseudonitzschiae</name>
    <dbReference type="NCBI Taxonomy" id="1402135"/>
    <lineage>
        <taxon>Bacteria</taxon>
        <taxon>Pseudomonadati</taxon>
        <taxon>Pseudomonadota</taxon>
        <taxon>Alphaproteobacteria</taxon>
        <taxon>Rhodobacterales</taxon>
        <taxon>Roseobacteraceae</taxon>
        <taxon>Pseudosulfitobacter</taxon>
    </lineage>
</organism>
<reference evidence="3" key="1">
    <citation type="submission" date="2021-01" db="EMBL/GenBank/DDBJ databases">
        <title>Diatom-associated Roseobacters Show Island Model of Population Structure.</title>
        <authorList>
            <person name="Qu L."/>
            <person name="Feng X."/>
            <person name="Chen Y."/>
            <person name="Li L."/>
            <person name="Wang X."/>
            <person name="Hu Z."/>
            <person name="Wang H."/>
            <person name="Luo H."/>
        </authorList>
    </citation>
    <scope>NUCLEOTIDE SEQUENCE</scope>
    <source>
        <strain evidence="3">SM26-45</strain>
    </source>
</reference>
<name>A0A9Q2RYM2_9RHOB</name>
<dbReference type="SUPFAM" id="SSF110849">
    <property type="entry name" value="ParB/Sulfiredoxin"/>
    <property type="match status" value="1"/>
</dbReference>
<feature type="compositionally biased region" description="Basic residues" evidence="1">
    <location>
        <begin position="285"/>
        <end position="300"/>
    </location>
</feature>
<comment type="caution">
    <text evidence="3">The sequence shown here is derived from an EMBL/GenBank/DDBJ whole genome shotgun (WGS) entry which is preliminary data.</text>
</comment>
<sequence length="300" mass="32904">MDQKQDKLETAIEKLPLKQLRHLETNARYMTADQQQRLTSNITRDGVLTSLPLVWLIHDEVGNPISDPATYEIVSGNHRVTSAREAGFTEIDVIVIKNWISASRRVEIQLAHNAVGGQDDLSVLETLYEGLDLGGKEYSGLTDDIFSGLKSLSLTGFNVDGPEYQEINLTFLPEDATQFEELVKRAAKAAKVIHHLARYEDFTAMFEAIVSTKEAMNVQNSAVAIGLVAELAMERLAQLEVEKLAESDNPSPGGDNPQVEKGGEIDLIDTEDKGSGVEQSEQSRAKKPSAGKKKAVKADD</sequence>
<protein>
    <submittedName>
        <fullName evidence="3">ParB-like nuclease domain-containing protein</fullName>
    </submittedName>
</protein>
<feature type="domain" description="ParB-like N-terminal" evidence="2">
    <location>
        <begin position="11"/>
        <end position="113"/>
    </location>
</feature>
<proteinExistence type="predicted"/>
<dbReference type="InterPro" id="IPR003115">
    <property type="entry name" value="ParB_N"/>
</dbReference>
<dbReference type="RefSeq" id="WP_231035286.1">
    <property type="nucleotide sequence ID" value="NZ_JAJNGX010000015.1"/>
</dbReference>
<dbReference type="Proteomes" id="UP000809337">
    <property type="component" value="Unassembled WGS sequence"/>
</dbReference>
<dbReference type="InterPro" id="IPR036086">
    <property type="entry name" value="ParB/Sulfiredoxin_sf"/>
</dbReference>
<evidence type="ECO:0000259" key="2">
    <source>
        <dbReference type="Pfam" id="PF02195"/>
    </source>
</evidence>
<dbReference type="EMBL" id="JAFBWN010000015">
    <property type="protein sequence ID" value="MBM2356394.1"/>
    <property type="molecule type" value="Genomic_DNA"/>
</dbReference>
<evidence type="ECO:0000313" key="4">
    <source>
        <dbReference type="Proteomes" id="UP000809337"/>
    </source>
</evidence>
<feature type="region of interest" description="Disordered" evidence="1">
    <location>
        <begin position="244"/>
        <end position="300"/>
    </location>
</feature>
<gene>
    <name evidence="3" type="ORF">JQX14_17700</name>
</gene>
<dbReference type="AlphaFoldDB" id="A0A9Q2RYM2"/>
<accession>A0A9Q2RYM2</accession>
<dbReference type="Pfam" id="PF02195">
    <property type="entry name" value="ParB_N"/>
    <property type="match status" value="1"/>
</dbReference>